<sequence length="267" mass="29557">MKHASTYLARAAIGAAVIAQSIQLPAQEVPGSVRDLVGVKASAGESSLEARGFTYITGGTRDDRKFNYWWNRNTKECVRVTTFDGLYEKIAVVPKSDCNQKGGSDAGTVAAVGAIALIGALALSHKSHDHDNYSHYGDANSEAQYERGYRDGLYSHSYHNYDRSQAYTSGYENGVRARGYETGYRNNNYYGGGYSAHVSLRDLEGQERSYVKGQLASRGFQLRDDKKTYDGRYSTYWRSSSRQCIIVTANNGYVTSIEHTSTQTCSY</sequence>
<dbReference type="EMBL" id="CP060780">
    <property type="protein sequence ID" value="QNP43742.1"/>
    <property type="molecule type" value="Genomic_DNA"/>
</dbReference>
<protein>
    <submittedName>
        <fullName evidence="1">Uncharacterized protein</fullName>
    </submittedName>
</protein>
<reference evidence="1 2" key="1">
    <citation type="submission" date="2020-08" db="EMBL/GenBank/DDBJ databases">
        <title>Genome sequence of Sphingomonas daechungensis KACC 18115T.</title>
        <authorList>
            <person name="Hyun D.-W."/>
            <person name="Bae J.-W."/>
        </authorList>
    </citation>
    <scope>NUCLEOTIDE SEQUENCE [LARGE SCALE GENOMIC DNA]</scope>
    <source>
        <strain evidence="1 2">KACC 18115</strain>
    </source>
</reference>
<name>A0ABX6T1P3_9SPHN</name>
<evidence type="ECO:0000313" key="1">
    <source>
        <dbReference type="EMBL" id="QNP43742.1"/>
    </source>
</evidence>
<accession>A0ABX6T1P3</accession>
<evidence type="ECO:0000313" key="2">
    <source>
        <dbReference type="Proteomes" id="UP000516134"/>
    </source>
</evidence>
<dbReference type="RefSeq" id="WP_187715167.1">
    <property type="nucleotide sequence ID" value="NZ_BAABJC010000001.1"/>
</dbReference>
<keyword evidence="2" id="KW-1185">Reference proteome</keyword>
<dbReference type="Proteomes" id="UP000516134">
    <property type="component" value="Chromosome"/>
</dbReference>
<organism evidence="1 2">
    <name type="scientific">Sphingomonas daechungensis</name>
    <dbReference type="NCBI Taxonomy" id="1176646"/>
    <lineage>
        <taxon>Bacteria</taxon>
        <taxon>Pseudomonadati</taxon>
        <taxon>Pseudomonadota</taxon>
        <taxon>Alphaproteobacteria</taxon>
        <taxon>Sphingomonadales</taxon>
        <taxon>Sphingomonadaceae</taxon>
        <taxon>Sphingomonas</taxon>
    </lineage>
</organism>
<gene>
    <name evidence="1" type="ORF">H9L15_03495</name>
</gene>
<proteinExistence type="predicted"/>